<dbReference type="EC" id="6.1.1.15" evidence="3 12"/>
<dbReference type="InterPro" id="IPR050062">
    <property type="entry name" value="Pro-tRNA_synthetase"/>
</dbReference>
<evidence type="ECO:0000256" key="8">
    <source>
        <dbReference type="ARBA" id="ARBA00022840"/>
    </source>
</evidence>
<dbReference type="GO" id="GO:0006433">
    <property type="term" value="P:prolyl-tRNA aminoacylation"/>
    <property type="evidence" value="ECO:0007669"/>
    <property type="project" value="UniProtKB-UniRule"/>
</dbReference>
<dbReference type="InterPro" id="IPR004154">
    <property type="entry name" value="Anticodon-bd"/>
</dbReference>
<name>A0A0B7MHC4_9FIRM</name>
<proteinExistence type="predicted"/>
<dbReference type="Proteomes" id="UP000046155">
    <property type="component" value="Unassembled WGS sequence"/>
</dbReference>
<gene>
    <name evidence="14" type="primary">proS</name>
    <name evidence="14" type="ORF">SSCH_100034</name>
</gene>
<organism evidence="14 15">
    <name type="scientific">Syntrophaceticus schinkii</name>
    <dbReference type="NCBI Taxonomy" id="499207"/>
    <lineage>
        <taxon>Bacteria</taxon>
        <taxon>Bacillati</taxon>
        <taxon>Bacillota</taxon>
        <taxon>Clostridia</taxon>
        <taxon>Thermoanaerobacterales</taxon>
        <taxon>Thermoanaerobacterales Family III. Incertae Sedis</taxon>
        <taxon>Syntrophaceticus</taxon>
    </lineage>
</organism>
<dbReference type="EMBL" id="CDRZ01000002">
    <property type="protein sequence ID" value="CEO87346.1"/>
    <property type="molecule type" value="Genomic_DNA"/>
</dbReference>
<evidence type="ECO:0000256" key="5">
    <source>
        <dbReference type="ARBA" id="ARBA00022490"/>
    </source>
</evidence>
<dbReference type="SUPFAM" id="SSF52954">
    <property type="entry name" value="Class II aaRS ABD-related"/>
    <property type="match status" value="1"/>
</dbReference>
<feature type="domain" description="Aminoacyl-transfer RNA synthetases class-II family profile" evidence="13">
    <location>
        <begin position="1"/>
        <end position="408"/>
    </location>
</feature>
<dbReference type="SUPFAM" id="SSF55826">
    <property type="entry name" value="YbaK/ProRS associated domain"/>
    <property type="match status" value="1"/>
</dbReference>
<evidence type="ECO:0000256" key="3">
    <source>
        <dbReference type="ARBA" id="ARBA00012831"/>
    </source>
</evidence>
<dbReference type="FunFam" id="3.40.50.800:FF:000011">
    <property type="entry name" value="Proline--tRNA ligase"/>
    <property type="match status" value="1"/>
</dbReference>
<keyword evidence="6 14" id="KW-0436">Ligase</keyword>
<accession>A0A0B7MHC4</accession>
<sequence>MNRAGGVELQLPIIQPAELWQESGRWDVYGPEMYRLRDRHGRDFCLGPTHEELITDLFSQEVNSYRQLPLLLYQIHNKYRDERRPRFGLLRGREFIMKDLYSFDMDEDGLEISYRKMYDAYNKIFSRCSLDFRAVEADSGAIGGDVSHEFMVMADTGEDQITFCSACDYAANMEKTPCHLTGEAKSSEEERPLELAATPEACTVQDVASYLQVNTDQILKSLFYNVDGKIVVVLVRGDRSVNETKVLNYLGANMLDTADPHEMLNNYGIPMGFAGPVGLREKTKVTILGDLEVEHLYNTVAGANKPGYHYINVNPRRDYHVDHYGDFRTAIEGDPCPHCGAPLQVQHGIEVGHIFKLGTKYSEAMSATILNENGKEIPVVMGCYGIGVTRTMAAAVEQSHDQDGIIWPAAISPFDVVIMAVNQRDQAQAGFALDLYQQLETAGIDVLYDDRQERPGVKFKDADLIGYPCRVVIGKKAIAEGLVEIKWRATGELVFKEKDRVTAYLQEKLAAMKCSKQ</sequence>
<keyword evidence="8" id="KW-0067">ATP-binding</keyword>
<evidence type="ECO:0000256" key="11">
    <source>
        <dbReference type="ARBA" id="ARBA00047671"/>
    </source>
</evidence>
<keyword evidence="9" id="KW-0648">Protein biosynthesis</keyword>
<dbReference type="InterPro" id="IPR036621">
    <property type="entry name" value="Anticodon-bd_dom_sf"/>
</dbReference>
<reference evidence="15" key="1">
    <citation type="submission" date="2015-01" db="EMBL/GenBank/DDBJ databases">
        <authorList>
            <person name="Manzoor Shahid"/>
            <person name="Zubair Saima"/>
        </authorList>
    </citation>
    <scope>NUCLEOTIDE SEQUENCE [LARGE SCALE GENOMIC DNA]</scope>
    <source>
        <strain evidence="15">Sp3</strain>
    </source>
</reference>
<evidence type="ECO:0000256" key="2">
    <source>
        <dbReference type="ARBA" id="ARBA00011738"/>
    </source>
</evidence>
<dbReference type="Pfam" id="PF00587">
    <property type="entry name" value="tRNA-synt_2b"/>
    <property type="match status" value="1"/>
</dbReference>
<dbReference type="InterPro" id="IPR045864">
    <property type="entry name" value="aa-tRNA-synth_II/BPL/LPL"/>
</dbReference>
<dbReference type="Pfam" id="PF04073">
    <property type="entry name" value="tRNA_edit"/>
    <property type="match status" value="1"/>
</dbReference>
<dbReference type="SUPFAM" id="SSF55681">
    <property type="entry name" value="Class II aaRS and biotin synthetases"/>
    <property type="match status" value="1"/>
</dbReference>
<dbReference type="InterPro" id="IPR044140">
    <property type="entry name" value="ProRS_anticodon_short"/>
</dbReference>
<dbReference type="PROSITE" id="PS50862">
    <property type="entry name" value="AA_TRNA_LIGASE_II"/>
    <property type="match status" value="1"/>
</dbReference>
<dbReference type="PRINTS" id="PR01046">
    <property type="entry name" value="TRNASYNTHPRO"/>
</dbReference>
<dbReference type="CDD" id="cd00779">
    <property type="entry name" value="ProRS_core_prok"/>
    <property type="match status" value="1"/>
</dbReference>
<dbReference type="InterPro" id="IPR004500">
    <property type="entry name" value="Pro-tRNA-synth_IIa_bac-type"/>
</dbReference>
<dbReference type="InterPro" id="IPR006195">
    <property type="entry name" value="aa-tRNA-synth_II"/>
</dbReference>
<dbReference type="Gene3D" id="3.40.50.800">
    <property type="entry name" value="Anticodon-binding domain"/>
    <property type="match status" value="1"/>
</dbReference>
<evidence type="ECO:0000256" key="6">
    <source>
        <dbReference type="ARBA" id="ARBA00022598"/>
    </source>
</evidence>
<dbReference type="PANTHER" id="PTHR42753:SF2">
    <property type="entry name" value="PROLINE--TRNA LIGASE"/>
    <property type="match status" value="1"/>
</dbReference>
<evidence type="ECO:0000313" key="14">
    <source>
        <dbReference type="EMBL" id="CEO87346.1"/>
    </source>
</evidence>
<dbReference type="InterPro" id="IPR007214">
    <property type="entry name" value="YbaK/aa-tRNA-synth-assoc-dom"/>
</dbReference>
<dbReference type="InterPro" id="IPR036754">
    <property type="entry name" value="YbaK/aa-tRNA-synt-asso_dom_sf"/>
</dbReference>
<dbReference type="GO" id="GO:0005829">
    <property type="term" value="C:cytosol"/>
    <property type="evidence" value="ECO:0007669"/>
    <property type="project" value="TreeGrafter"/>
</dbReference>
<dbReference type="GO" id="GO:0004827">
    <property type="term" value="F:proline-tRNA ligase activity"/>
    <property type="evidence" value="ECO:0007669"/>
    <property type="project" value="UniProtKB-UniRule"/>
</dbReference>
<evidence type="ECO:0000313" key="15">
    <source>
        <dbReference type="Proteomes" id="UP000046155"/>
    </source>
</evidence>
<dbReference type="GO" id="GO:0140096">
    <property type="term" value="F:catalytic activity, acting on a protein"/>
    <property type="evidence" value="ECO:0007669"/>
    <property type="project" value="UniProtKB-ARBA"/>
</dbReference>
<dbReference type="CDD" id="cd04334">
    <property type="entry name" value="ProRS-INS"/>
    <property type="match status" value="1"/>
</dbReference>
<protein>
    <recommendedName>
        <fullName evidence="4 12">Proline--tRNA ligase</fullName>
        <ecNumber evidence="3 12">6.1.1.15</ecNumber>
    </recommendedName>
</protein>
<evidence type="ECO:0000256" key="12">
    <source>
        <dbReference type="NCBIfam" id="TIGR00409"/>
    </source>
</evidence>
<evidence type="ECO:0000256" key="10">
    <source>
        <dbReference type="ARBA" id="ARBA00023146"/>
    </source>
</evidence>
<evidence type="ECO:0000256" key="7">
    <source>
        <dbReference type="ARBA" id="ARBA00022741"/>
    </source>
</evidence>
<comment type="catalytic activity">
    <reaction evidence="11">
        <text>tRNA(Pro) + L-proline + ATP = L-prolyl-tRNA(Pro) + AMP + diphosphate</text>
        <dbReference type="Rhea" id="RHEA:14305"/>
        <dbReference type="Rhea" id="RHEA-COMP:9700"/>
        <dbReference type="Rhea" id="RHEA-COMP:9702"/>
        <dbReference type="ChEBI" id="CHEBI:30616"/>
        <dbReference type="ChEBI" id="CHEBI:33019"/>
        <dbReference type="ChEBI" id="CHEBI:60039"/>
        <dbReference type="ChEBI" id="CHEBI:78442"/>
        <dbReference type="ChEBI" id="CHEBI:78532"/>
        <dbReference type="ChEBI" id="CHEBI:456215"/>
        <dbReference type="EC" id="6.1.1.15"/>
    </reaction>
</comment>
<dbReference type="AlphaFoldDB" id="A0A0B7MHC4"/>
<evidence type="ECO:0000259" key="13">
    <source>
        <dbReference type="PROSITE" id="PS50862"/>
    </source>
</evidence>
<dbReference type="InterPro" id="IPR002316">
    <property type="entry name" value="Pro-tRNA-ligase_IIa"/>
</dbReference>
<dbReference type="InterPro" id="IPR002314">
    <property type="entry name" value="aa-tRNA-synt_IIb"/>
</dbReference>
<evidence type="ECO:0000256" key="9">
    <source>
        <dbReference type="ARBA" id="ARBA00022917"/>
    </source>
</evidence>
<dbReference type="CDD" id="cd00861">
    <property type="entry name" value="ProRS_anticodon_short"/>
    <property type="match status" value="1"/>
</dbReference>
<dbReference type="Pfam" id="PF03129">
    <property type="entry name" value="HGTP_anticodon"/>
    <property type="match status" value="1"/>
</dbReference>
<keyword evidence="15" id="KW-1185">Reference proteome</keyword>
<keyword evidence="10" id="KW-0030">Aminoacyl-tRNA synthetase</keyword>
<comment type="subcellular location">
    <subcellularLocation>
        <location evidence="1">Cytoplasm</location>
    </subcellularLocation>
</comment>
<keyword evidence="5" id="KW-0963">Cytoplasm</keyword>
<dbReference type="InterPro" id="IPR033730">
    <property type="entry name" value="ProRS_core_prok"/>
</dbReference>
<dbReference type="Gene3D" id="3.30.930.10">
    <property type="entry name" value="Bira Bifunctional Protein, Domain 2"/>
    <property type="match status" value="2"/>
</dbReference>
<dbReference type="GO" id="GO:0002161">
    <property type="term" value="F:aminoacyl-tRNA deacylase activity"/>
    <property type="evidence" value="ECO:0007669"/>
    <property type="project" value="InterPro"/>
</dbReference>
<dbReference type="NCBIfam" id="NF006625">
    <property type="entry name" value="PRK09194.1"/>
    <property type="match status" value="1"/>
</dbReference>
<comment type="subunit">
    <text evidence="2">Homodimer.</text>
</comment>
<evidence type="ECO:0000256" key="4">
    <source>
        <dbReference type="ARBA" id="ARBA00019110"/>
    </source>
</evidence>
<dbReference type="PANTHER" id="PTHR42753">
    <property type="entry name" value="MITOCHONDRIAL RIBOSOME PROTEIN L39/PROLYL-TRNA LIGASE FAMILY MEMBER"/>
    <property type="match status" value="1"/>
</dbReference>
<dbReference type="GO" id="GO:0005524">
    <property type="term" value="F:ATP binding"/>
    <property type="evidence" value="ECO:0007669"/>
    <property type="project" value="UniProtKB-KW"/>
</dbReference>
<evidence type="ECO:0000256" key="1">
    <source>
        <dbReference type="ARBA" id="ARBA00004496"/>
    </source>
</evidence>
<dbReference type="GO" id="GO:0016740">
    <property type="term" value="F:transferase activity"/>
    <property type="evidence" value="ECO:0007669"/>
    <property type="project" value="UniProtKB-ARBA"/>
</dbReference>
<dbReference type="NCBIfam" id="TIGR00409">
    <property type="entry name" value="proS_fam_II"/>
    <property type="match status" value="1"/>
</dbReference>
<keyword evidence="7" id="KW-0547">Nucleotide-binding</keyword>